<dbReference type="RefSeq" id="WP_007573407.1">
    <property type="nucleotide sequence ID" value="NZ_BPTS01000001.1"/>
</dbReference>
<keyword evidence="3 7" id="KW-0813">Transport</keyword>
<proteinExistence type="inferred from homology"/>
<dbReference type="Gene3D" id="1.20.1080.10">
    <property type="entry name" value="Glycerol uptake facilitator protein"/>
    <property type="match status" value="1"/>
</dbReference>
<feature type="transmembrane region" description="Helical" evidence="8">
    <location>
        <begin position="138"/>
        <end position="158"/>
    </location>
</feature>
<dbReference type="STRING" id="688246.Premu_0882"/>
<dbReference type="GO" id="GO:0005886">
    <property type="term" value="C:plasma membrane"/>
    <property type="evidence" value="ECO:0007669"/>
    <property type="project" value="TreeGrafter"/>
</dbReference>
<evidence type="ECO:0000256" key="6">
    <source>
        <dbReference type="ARBA" id="ARBA00023136"/>
    </source>
</evidence>
<evidence type="ECO:0000256" key="8">
    <source>
        <dbReference type="SAM" id="Phobius"/>
    </source>
</evidence>
<evidence type="ECO:0000256" key="7">
    <source>
        <dbReference type="RuleBase" id="RU000477"/>
    </source>
</evidence>
<accession>F8N7B2</accession>
<gene>
    <name evidence="9" type="ORF">Premu_0882</name>
</gene>
<name>F8N7B2_9BACT</name>
<dbReference type="GO" id="GO:0015254">
    <property type="term" value="F:glycerol channel activity"/>
    <property type="evidence" value="ECO:0007669"/>
    <property type="project" value="TreeGrafter"/>
</dbReference>
<organism evidence="9 10">
    <name type="scientific">Hallella multisaccharivorax DSM 17128</name>
    <dbReference type="NCBI Taxonomy" id="688246"/>
    <lineage>
        <taxon>Bacteria</taxon>
        <taxon>Pseudomonadati</taxon>
        <taxon>Bacteroidota</taxon>
        <taxon>Bacteroidia</taxon>
        <taxon>Bacteroidales</taxon>
        <taxon>Prevotellaceae</taxon>
        <taxon>Hallella</taxon>
    </lineage>
</organism>
<sequence length="243" mass="25426">MDPGLLHNCALEFIGTLVMILLGDGVCAGMGLNKCKGKGGGWVVITLGWGLAVMAGVFIAHDSGAHLNPAVSFGLAVAGMFPWANVIPYVIAQMLGAFLGAVLVWIVYKDHFDATDDPNGKLTIFCTMPAIENKPLNFLQEAVCAFVLVLLIICISTYTGGVNVGGNSAWPVTMVIVSIGMSLGSVTGYAMNPARDLGPRIAHAILPIKGKRDSGWGYSWVPIFGPLAGAAVAAWVGILFSFC</sequence>
<dbReference type="InterPro" id="IPR000425">
    <property type="entry name" value="MIP"/>
</dbReference>
<evidence type="ECO:0000313" key="10">
    <source>
        <dbReference type="Proteomes" id="UP000002772"/>
    </source>
</evidence>
<dbReference type="InterPro" id="IPR022357">
    <property type="entry name" value="MIP_CS"/>
</dbReference>
<dbReference type="PROSITE" id="PS00221">
    <property type="entry name" value="MIP"/>
    <property type="match status" value="1"/>
</dbReference>
<feature type="transmembrane region" description="Helical" evidence="8">
    <location>
        <begin position="170"/>
        <end position="191"/>
    </location>
</feature>
<evidence type="ECO:0000256" key="3">
    <source>
        <dbReference type="ARBA" id="ARBA00022448"/>
    </source>
</evidence>
<dbReference type="PANTHER" id="PTHR43829">
    <property type="entry name" value="AQUAPORIN OR AQUAGLYCEROPORIN RELATED"/>
    <property type="match status" value="1"/>
</dbReference>
<evidence type="ECO:0000256" key="2">
    <source>
        <dbReference type="ARBA" id="ARBA00006175"/>
    </source>
</evidence>
<feature type="transmembrane region" description="Helical" evidence="8">
    <location>
        <begin position="80"/>
        <end position="108"/>
    </location>
</feature>
<dbReference type="Pfam" id="PF00230">
    <property type="entry name" value="MIP"/>
    <property type="match status" value="1"/>
</dbReference>
<dbReference type="OrthoDB" id="9807293at2"/>
<dbReference type="eggNOG" id="COG0580">
    <property type="taxonomic scope" value="Bacteria"/>
</dbReference>
<reference evidence="10" key="1">
    <citation type="journal article" date="2011" name="Stand. Genomic Sci.">
        <title>Non-contiguous finished genome sequence of the opportunistic oral pathogen Prevotella multisaccharivorax type strain (PPPA20).</title>
        <authorList>
            <person name="Pati A."/>
            <person name="Gronow S."/>
            <person name="Lu M."/>
            <person name="Lapidus A."/>
            <person name="Nolan M."/>
            <person name="Lucas S."/>
            <person name="Hammon N."/>
            <person name="Deshpande S."/>
            <person name="Cheng J.F."/>
            <person name="Tapia R."/>
            <person name="Han C."/>
            <person name="Goodwin L."/>
            <person name="Pitluck S."/>
            <person name="Liolios K."/>
            <person name="Pagani I."/>
            <person name="Mavromatis K."/>
            <person name="Mikhailova N."/>
            <person name="Huntemann M."/>
            <person name="Chen A."/>
            <person name="Palaniappan K."/>
            <person name="Land M."/>
            <person name="Hauser L."/>
            <person name="Detter J.C."/>
            <person name="Brambilla E.M."/>
            <person name="Rohde M."/>
            <person name="Goker M."/>
            <person name="Woyke T."/>
            <person name="Bristow J."/>
            <person name="Eisen J.A."/>
            <person name="Markowitz V."/>
            <person name="Hugenholtz P."/>
            <person name="Kyrpides N.C."/>
            <person name="Klenk H.P."/>
            <person name="Ivanova N."/>
        </authorList>
    </citation>
    <scope>NUCLEOTIDE SEQUENCE [LARGE SCALE GENOMIC DNA]</scope>
    <source>
        <strain evidence="10">DSM 17128</strain>
    </source>
</reference>
<feature type="transmembrane region" description="Helical" evidence="8">
    <location>
        <begin position="13"/>
        <end position="32"/>
    </location>
</feature>
<dbReference type="InterPro" id="IPR023271">
    <property type="entry name" value="Aquaporin-like"/>
</dbReference>
<protein>
    <submittedName>
        <fullName evidence="9">Major intrinsic protein</fullName>
    </submittedName>
</protein>
<feature type="transmembrane region" description="Helical" evidence="8">
    <location>
        <begin position="39"/>
        <end position="60"/>
    </location>
</feature>
<dbReference type="PANTHER" id="PTHR43829:SF9">
    <property type="entry name" value="AQUAPORIN-9"/>
    <property type="match status" value="1"/>
</dbReference>
<keyword evidence="4 7" id="KW-0812">Transmembrane</keyword>
<evidence type="ECO:0000256" key="4">
    <source>
        <dbReference type="ARBA" id="ARBA00022692"/>
    </source>
</evidence>
<evidence type="ECO:0000313" key="9">
    <source>
        <dbReference type="EMBL" id="EGN56339.1"/>
    </source>
</evidence>
<comment type="subcellular location">
    <subcellularLocation>
        <location evidence="1">Membrane</location>
        <topology evidence="1">Multi-pass membrane protein</topology>
    </subcellularLocation>
</comment>
<comment type="similarity">
    <text evidence="2 7">Belongs to the MIP/aquaporin (TC 1.A.8) family.</text>
</comment>
<dbReference type="SUPFAM" id="SSF81338">
    <property type="entry name" value="Aquaporin-like"/>
    <property type="match status" value="1"/>
</dbReference>
<keyword evidence="10" id="KW-1185">Reference proteome</keyword>
<dbReference type="NCBIfam" id="TIGR00861">
    <property type="entry name" value="MIP"/>
    <property type="match status" value="1"/>
</dbReference>
<evidence type="ECO:0000256" key="1">
    <source>
        <dbReference type="ARBA" id="ARBA00004141"/>
    </source>
</evidence>
<keyword evidence="6 8" id="KW-0472">Membrane</keyword>
<dbReference type="Proteomes" id="UP000002772">
    <property type="component" value="Unassembled WGS sequence"/>
</dbReference>
<evidence type="ECO:0000256" key="5">
    <source>
        <dbReference type="ARBA" id="ARBA00022989"/>
    </source>
</evidence>
<dbReference type="InterPro" id="IPR050363">
    <property type="entry name" value="MIP/Aquaporin"/>
</dbReference>
<dbReference type="EMBL" id="GL945017">
    <property type="protein sequence ID" value="EGN56339.1"/>
    <property type="molecule type" value="Genomic_DNA"/>
</dbReference>
<feature type="transmembrane region" description="Helical" evidence="8">
    <location>
        <begin position="218"/>
        <end position="242"/>
    </location>
</feature>
<dbReference type="HOGENOM" id="CLU_020019_9_2_10"/>
<dbReference type="PRINTS" id="PR00783">
    <property type="entry name" value="MINTRINSICP"/>
</dbReference>
<keyword evidence="5 8" id="KW-1133">Transmembrane helix</keyword>
<dbReference type="AlphaFoldDB" id="F8N7B2"/>